<evidence type="ECO:0000313" key="2">
    <source>
        <dbReference type="EMBL" id="KAF2501260.1"/>
    </source>
</evidence>
<feature type="compositionally biased region" description="Basic and acidic residues" evidence="1">
    <location>
        <begin position="365"/>
        <end position="374"/>
    </location>
</feature>
<organism evidence="2 3">
    <name type="scientific">Lophium mytilinum</name>
    <dbReference type="NCBI Taxonomy" id="390894"/>
    <lineage>
        <taxon>Eukaryota</taxon>
        <taxon>Fungi</taxon>
        <taxon>Dikarya</taxon>
        <taxon>Ascomycota</taxon>
        <taxon>Pezizomycotina</taxon>
        <taxon>Dothideomycetes</taxon>
        <taxon>Pleosporomycetidae</taxon>
        <taxon>Mytilinidiales</taxon>
        <taxon>Mytilinidiaceae</taxon>
        <taxon>Lophium</taxon>
    </lineage>
</organism>
<dbReference type="AlphaFoldDB" id="A0A6A6RC13"/>
<dbReference type="EMBL" id="MU004182">
    <property type="protein sequence ID" value="KAF2501260.1"/>
    <property type="molecule type" value="Genomic_DNA"/>
</dbReference>
<feature type="region of interest" description="Disordered" evidence="1">
    <location>
        <begin position="301"/>
        <end position="408"/>
    </location>
</feature>
<dbReference type="GO" id="GO:0006360">
    <property type="term" value="P:transcription by RNA polymerase I"/>
    <property type="evidence" value="ECO:0007669"/>
    <property type="project" value="InterPro"/>
</dbReference>
<feature type="compositionally biased region" description="Basic and acidic residues" evidence="1">
    <location>
        <begin position="382"/>
        <end position="391"/>
    </location>
</feature>
<feature type="compositionally biased region" description="Basic and acidic residues" evidence="1">
    <location>
        <begin position="118"/>
        <end position="135"/>
    </location>
</feature>
<evidence type="ECO:0000256" key="1">
    <source>
        <dbReference type="SAM" id="MobiDB-lite"/>
    </source>
</evidence>
<dbReference type="Gene3D" id="6.20.250.70">
    <property type="match status" value="1"/>
</dbReference>
<accession>A0A6A6RC13</accession>
<gene>
    <name evidence="2" type="ORF">BU16DRAFT_555754</name>
</gene>
<dbReference type="PANTHER" id="PTHR28155:SF1">
    <property type="entry name" value="DNA-DIRECTED RNA POLYMERASE I SUBUNIT RPA34.5-DOMAIN-CONTAINING PROTEIN"/>
    <property type="match status" value="1"/>
</dbReference>
<sequence>MKEATKKKVLLPKGRTSSKKDTKVLPPPAKKYHLSAETIDDSDSSDAETGAETNKLETPTSKKPLISTTRIEPPKPKSKLNGHIEKASNKIQPVNGATKPKSAEVSPVDSDSDSNSGTEKEVRSGSDSASTKDSESESGGDSESGDDENEVAEERLVAQLANAQPAPARSHTVQLQAARPFEPPQGFNAVSARPAASSNVMELFNQGSASEKKQIWHITVPEGVSIESLKEVAYNKIANGDAVINHKGAEYGFKTQKKGEEGITKVMLPGPEGYTTVPTRIARTLNLQQIIQLPKLSLAQANQGSGSKTPSTKAPRPQPKGLRMRFLPSGFGDVEPGTIGSSDSEAEVRKPSSANKLHPPKKRKHEDTNGDQHEKPKKAKKSKDPEHEKRKAEKKARKRERDEARVGA</sequence>
<dbReference type="Proteomes" id="UP000799750">
    <property type="component" value="Unassembled WGS sequence"/>
</dbReference>
<name>A0A6A6RC13_9PEZI</name>
<feature type="compositionally biased region" description="Basic and acidic residues" evidence="1">
    <location>
        <begin position="399"/>
        <end position="408"/>
    </location>
</feature>
<feature type="region of interest" description="Disordered" evidence="1">
    <location>
        <begin position="1"/>
        <end position="170"/>
    </location>
</feature>
<feature type="compositionally biased region" description="Polar residues" evidence="1">
    <location>
        <begin position="56"/>
        <end position="70"/>
    </location>
</feature>
<dbReference type="Pfam" id="PF08208">
    <property type="entry name" value="RNA_polI_A34"/>
    <property type="match status" value="1"/>
</dbReference>
<protein>
    <submittedName>
        <fullName evidence="2">Uncharacterized protein</fullName>
    </submittedName>
</protein>
<dbReference type="PANTHER" id="PTHR28155">
    <property type="entry name" value="ACR243WP"/>
    <property type="match status" value="1"/>
</dbReference>
<evidence type="ECO:0000313" key="3">
    <source>
        <dbReference type="Proteomes" id="UP000799750"/>
    </source>
</evidence>
<feature type="compositionally biased region" description="Acidic residues" evidence="1">
    <location>
        <begin position="136"/>
        <end position="151"/>
    </location>
</feature>
<proteinExistence type="predicted"/>
<dbReference type="OrthoDB" id="76224at2759"/>
<reference evidence="2" key="1">
    <citation type="journal article" date="2020" name="Stud. Mycol.">
        <title>101 Dothideomycetes genomes: a test case for predicting lifestyles and emergence of pathogens.</title>
        <authorList>
            <person name="Haridas S."/>
            <person name="Albert R."/>
            <person name="Binder M."/>
            <person name="Bloem J."/>
            <person name="Labutti K."/>
            <person name="Salamov A."/>
            <person name="Andreopoulos B."/>
            <person name="Baker S."/>
            <person name="Barry K."/>
            <person name="Bills G."/>
            <person name="Bluhm B."/>
            <person name="Cannon C."/>
            <person name="Castanera R."/>
            <person name="Culley D."/>
            <person name="Daum C."/>
            <person name="Ezra D."/>
            <person name="Gonzalez J."/>
            <person name="Henrissat B."/>
            <person name="Kuo A."/>
            <person name="Liang C."/>
            <person name="Lipzen A."/>
            <person name="Lutzoni F."/>
            <person name="Magnuson J."/>
            <person name="Mondo S."/>
            <person name="Nolan M."/>
            <person name="Ohm R."/>
            <person name="Pangilinan J."/>
            <person name="Park H.-J."/>
            <person name="Ramirez L."/>
            <person name="Alfaro M."/>
            <person name="Sun H."/>
            <person name="Tritt A."/>
            <person name="Yoshinaga Y."/>
            <person name="Zwiers L.-H."/>
            <person name="Turgeon B."/>
            <person name="Goodwin S."/>
            <person name="Spatafora J."/>
            <person name="Crous P."/>
            <person name="Grigoriev I."/>
        </authorList>
    </citation>
    <scope>NUCLEOTIDE SEQUENCE</scope>
    <source>
        <strain evidence="2">CBS 269.34</strain>
    </source>
</reference>
<dbReference type="InterPro" id="IPR013240">
    <property type="entry name" value="DNA-dir_RNA_pol1_su_RPA34"/>
</dbReference>
<keyword evidence="3" id="KW-1185">Reference proteome</keyword>
<feature type="compositionally biased region" description="Polar residues" evidence="1">
    <location>
        <begin position="301"/>
        <end position="312"/>
    </location>
</feature>
<dbReference type="InterPro" id="IPR053263">
    <property type="entry name" value="Euk_RPA34_RNAP_subunit"/>
</dbReference>